<dbReference type="InterPro" id="IPR019734">
    <property type="entry name" value="TPR_rpt"/>
</dbReference>
<keyword evidence="2" id="KW-1185">Reference proteome</keyword>
<dbReference type="SMART" id="SM00028">
    <property type="entry name" value="TPR"/>
    <property type="match status" value="2"/>
</dbReference>
<dbReference type="RefSeq" id="WP_074240488.1">
    <property type="nucleotide sequence ID" value="NZ_FSRA01000001.1"/>
</dbReference>
<dbReference type="Proteomes" id="UP000185003">
    <property type="component" value="Unassembled WGS sequence"/>
</dbReference>
<accession>A0A1N6EC94</accession>
<dbReference type="EMBL" id="FSRA01000001">
    <property type="protein sequence ID" value="SIN80640.1"/>
    <property type="molecule type" value="Genomic_DNA"/>
</dbReference>
<reference evidence="1 2" key="1">
    <citation type="submission" date="2016-11" db="EMBL/GenBank/DDBJ databases">
        <authorList>
            <person name="Jaros S."/>
            <person name="Januszkiewicz K."/>
            <person name="Wedrychowicz H."/>
        </authorList>
    </citation>
    <scope>NUCLEOTIDE SEQUENCE [LARGE SCALE GENOMIC DNA]</scope>
    <source>
        <strain evidence="1 2">DSM 24787</strain>
    </source>
</reference>
<dbReference type="InterPro" id="IPR011990">
    <property type="entry name" value="TPR-like_helical_dom_sf"/>
</dbReference>
<organism evidence="1 2">
    <name type="scientific">Chitinophaga niabensis</name>
    <dbReference type="NCBI Taxonomy" id="536979"/>
    <lineage>
        <taxon>Bacteria</taxon>
        <taxon>Pseudomonadati</taxon>
        <taxon>Bacteroidota</taxon>
        <taxon>Chitinophagia</taxon>
        <taxon>Chitinophagales</taxon>
        <taxon>Chitinophagaceae</taxon>
        <taxon>Chitinophaga</taxon>
    </lineage>
</organism>
<dbReference type="AlphaFoldDB" id="A0A1N6EC94"/>
<evidence type="ECO:0000313" key="2">
    <source>
        <dbReference type="Proteomes" id="UP000185003"/>
    </source>
</evidence>
<dbReference type="OrthoDB" id="5509356at2"/>
<dbReference type="SUPFAM" id="SSF48452">
    <property type="entry name" value="TPR-like"/>
    <property type="match status" value="1"/>
</dbReference>
<sequence length="140" mass="15736">MEFNQDSKTIQLCIQGMELEGQGQPSAALLLFQQALDVANNNTDKFTAAHYIARHQNSVADKLKWDEIALQLALNIDDDTVKSTYPSLYLNVAKCYEDLGNHANALKHYELANSFTHFLPDDGYGNMIRAGIWQGMKRIS</sequence>
<dbReference type="STRING" id="536979.SAMN04488055_1475"/>
<gene>
    <name evidence="1" type="ORF">SAMN04488055_1475</name>
</gene>
<name>A0A1N6EC94_9BACT</name>
<evidence type="ECO:0000313" key="1">
    <source>
        <dbReference type="EMBL" id="SIN80640.1"/>
    </source>
</evidence>
<proteinExistence type="predicted"/>
<protein>
    <submittedName>
        <fullName evidence="1">TPR repeat-containing protein</fullName>
    </submittedName>
</protein>
<dbReference type="Gene3D" id="1.25.40.10">
    <property type="entry name" value="Tetratricopeptide repeat domain"/>
    <property type="match status" value="1"/>
</dbReference>